<evidence type="ECO:0000313" key="19">
    <source>
        <dbReference type="Proteomes" id="UP001177744"/>
    </source>
</evidence>
<evidence type="ECO:0000259" key="16">
    <source>
        <dbReference type="PROSITE" id="PS50207"/>
    </source>
</evidence>
<evidence type="ECO:0000313" key="18">
    <source>
        <dbReference type="EMBL" id="KAK1342587.1"/>
    </source>
</evidence>
<feature type="region of interest" description="Disordered" evidence="15">
    <location>
        <begin position="201"/>
        <end position="243"/>
    </location>
</feature>
<evidence type="ECO:0000256" key="5">
    <source>
        <dbReference type="ARBA" id="ARBA00022670"/>
    </source>
</evidence>
<dbReference type="GO" id="GO:0005634">
    <property type="term" value="C:nucleus"/>
    <property type="evidence" value="ECO:0007669"/>
    <property type="project" value="UniProtKB-SubCell"/>
</dbReference>
<keyword evidence="5" id="KW-0645">Protease</keyword>
<keyword evidence="14" id="KW-0175">Coiled coil</keyword>
<feature type="coiled-coil region" evidence="14">
    <location>
        <begin position="82"/>
        <end position="109"/>
    </location>
</feature>
<protein>
    <recommendedName>
        <fullName evidence="12">Caspase-14</fullName>
    </recommendedName>
</protein>
<dbReference type="SUPFAM" id="SSF52129">
    <property type="entry name" value="Caspase-like"/>
    <property type="match status" value="1"/>
</dbReference>
<dbReference type="Pfam" id="PF00656">
    <property type="entry name" value="Peptidase_C14"/>
    <property type="match status" value="1"/>
</dbReference>
<keyword evidence="9" id="KW-0865">Zymogen</keyword>
<evidence type="ECO:0000256" key="3">
    <source>
        <dbReference type="ARBA" id="ARBA00010134"/>
    </source>
</evidence>
<evidence type="ECO:0000256" key="13">
    <source>
        <dbReference type="RuleBase" id="RU003971"/>
    </source>
</evidence>
<keyword evidence="7" id="KW-0378">Hydrolase</keyword>
<gene>
    <name evidence="18" type="ORF">QTO34_015353</name>
</gene>
<dbReference type="GO" id="GO:0006508">
    <property type="term" value="P:proteolysis"/>
    <property type="evidence" value="ECO:0007669"/>
    <property type="project" value="UniProtKB-KW"/>
</dbReference>
<evidence type="ECO:0000259" key="17">
    <source>
        <dbReference type="PROSITE" id="PS50208"/>
    </source>
</evidence>
<dbReference type="InterPro" id="IPR011600">
    <property type="entry name" value="Pept_C14_caspase"/>
</dbReference>
<evidence type="ECO:0000256" key="11">
    <source>
        <dbReference type="ARBA" id="ARBA00064249"/>
    </source>
</evidence>
<dbReference type="SMART" id="SM00115">
    <property type="entry name" value="CASc"/>
    <property type="match status" value="1"/>
</dbReference>
<proteinExistence type="inferred from homology"/>
<evidence type="ECO:0000256" key="14">
    <source>
        <dbReference type="SAM" id="Coils"/>
    </source>
</evidence>
<organism evidence="18 19">
    <name type="scientific">Cnephaeus nilssonii</name>
    <name type="common">Northern bat</name>
    <name type="synonym">Eptesicus nilssonii</name>
    <dbReference type="NCBI Taxonomy" id="3371016"/>
    <lineage>
        <taxon>Eukaryota</taxon>
        <taxon>Metazoa</taxon>
        <taxon>Chordata</taxon>
        <taxon>Craniata</taxon>
        <taxon>Vertebrata</taxon>
        <taxon>Euteleostomi</taxon>
        <taxon>Mammalia</taxon>
        <taxon>Eutheria</taxon>
        <taxon>Laurasiatheria</taxon>
        <taxon>Chiroptera</taxon>
        <taxon>Yangochiroptera</taxon>
        <taxon>Vespertilionidae</taxon>
        <taxon>Cnephaeus</taxon>
    </lineage>
</organism>
<evidence type="ECO:0000256" key="15">
    <source>
        <dbReference type="SAM" id="MobiDB-lite"/>
    </source>
</evidence>
<dbReference type="PRINTS" id="PR00376">
    <property type="entry name" value="IL1BCENZYME"/>
</dbReference>
<dbReference type="EMBL" id="JAULJE010000005">
    <property type="protein sequence ID" value="KAK1342587.1"/>
    <property type="molecule type" value="Genomic_DNA"/>
</dbReference>
<keyword evidence="8" id="KW-0788">Thiol protease</keyword>
<dbReference type="Gene3D" id="3.40.50.1460">
    <property type="match status" value="1"/>
</dbReference>
<evidence type="ECO:0000256" key="8">
    <source>
        <dbReference type="ARBA" id="ARBA00022807"/>
    </source>
</evidence>
<comment type="caution">
    <text evidence="18">The sequence shown here is derived from an EMBL/GenBank/DDBJ whole genome shotgun (WGS) entry which is preliminary data.</text>
</comment>
<dbReference type="CDD" id="cd00032">
    <property type="entry name" value="CASc"/>
    <property type="match status" value="1"/>
</dbReference>
<dbReference type="GO" id="GO:0004197">
    <property type="term" value="F:cysteine-type endopeptidase activity"/>
    <property type="evidence" value="ECO:0007669"/>
    <property type="project" value="InterPro"/>
</dbReference>
<reference evidence="18" key="1">
    <citation type="submission" date="2023-06" db="EMBL/GenBank/DDBJ databases">
        <title>Reference genome for the Northern bat (Eptesicus nilssonii), a most northern bat species.</title>
        <authorList>
            <person name="Laine V.N."/>
            <person name="Pulliainen A.T."/>
            <person name="Lilley T.M."/>
        </authorList>
    </citation>
    <scope>NUCLEOTIDE SEQUENCE</scope>
    <source>
        <strain evidence="18">BLF_Eptnil</strain>
        <tissue evidence="18">Kidney</tissue>
    </source>
</reference>
<dbReference type="InterPro" id="IPR002398">
    <property type="entry name" value="Pept_C14"/>
</dbReference>
<dbReference type="InterPro" id="IPR029030">
    <property type="entry name" value="Caspase-like_dom_sf"/>
</dbReference>
<evidence type="ECO:0000256" key="12">
    <source>
        <dbReference type="ARBA" id="ARBA00068432"/>
    </source>
</evidence>
<comment type="similarity">
    <text evidence="3 13">Belongs to the peptidase C14A family.</text>
</comment>
<comment type="subcellular location">
    <subcellularLocation>
        <location evidence="2">Cytoplasm</location>
    </subcellularLocation>
    <subcellularLocation>
        <location evidence="1">Nucleus</location>
    </subcellularLocation>
</comment>
<evidence type="ECO:0000256" key="10">
    <source>
        <dbReference type="ARBA" id="ARBA00023242"/>
    </source>
</evidence>
<feature type="compositionally biased region" description="Basic and acidic residues" evidence="15">
    <location>
        <begin position="225"/>
        <end position="241"/>
    </location>
</feature>
<evidence type="ECO:0000256" key="2">
    <source>
        <dbReference type="ARBA" id="ARBA00004496"/>
    </source>
</evidence>
<keyword evidence="10" id="KW-0539">Nucleus</keyword>
<dbReference type="InterPro" id="IPR002138">
    <property type="entry name" value="Pept_C14_p10"/>
</dbReference>
<dbReference type="Proteomes" id="UP001177744">
    <property type="component" value="Unassembled WGS sequence"/>
</dbReference>
<keyword evidence="4" id="KW-0963">Cytoplasm</keyword>
<dbReference type="GO" id="GO:0043525">
    <property type="term" value="P:positive regulation of neuron apoptotic process"/>
    <property type="evidence" value="ECO:0007669"/>
    <property type="project" value="TreeGrafter"/>
</dbReference>
<dbReference type="InterPro" id="IPR001309">
    <property type="entry name" value="Pept_C14_p20"/>
</dbReference>
<evidence type="ECO:0000256" key="1">
    <source>
        <dbReference type="ARBA" id="ARBA00004123"/>
    </source>
</evidence>
<comment type="subunit">
    <text evidence="11">Heterodimer of a large and a small subunit, both processed from the precursor; the mature active form is a p17/p10 dimer and the intermediate form a p20/p8 dimer.</text>
</comment>
<dbReference type="PROSITE" id="PS50208">
    <property type="entry name" value="CASPASE_P20"/>
    <property type="match status" value="1"/>
</dbReference>
<name>A0AA40LSP5_CNENI</name>
<accession>A0AA40LSP5</accession>
<keyword evidence="19" id="KW-1185">Reference proteome</keyword>
<keyword evidence="6" id="KW-0221">Differentiation</keyword>
<dbReference type="GO" id="GO:0005829">
    <property type="term" value="C:cytosol"/>
    <property type="evidence" value="ECO:0007669"/>
    <property type="project" value="TreeGrafter"/>
</dbReference>
<dbReference type="AlphaFoldDB" id="A0AA40LSP5"/>
<feature type="domain" description="Caspase family p10" evidence="16">
    <location>
        <begin position="149"/>
        <end position="192"/>
    </location>
</feature>
<dbReference type="InterPro" id="IPR015917">
    <property type="entry name" value="Pept_C14A"/>
</dbReference>
<evidence type="ECO:0000256" key="6">
    <source>
        <dbReference type="ARBA" id="ARBA00022782"/>
    </source>
</evidence>
<evidence type="ECO:0000256" key="4">
    <source>
        <dbReference type="ARBA" id="ARBA00022490"/>
    </source>
</evidence>
<evidence type="ECO:0000256" key="7">
    <source>
        <dbReference type="ARBA" id="ARBA00022801"/>
    </source>
</evidence>
<dbReference type="PANTHER" id="PTHR10454:SF131">
    <property type="entry name" value="CASPASE-14"/>
    <property type="match status" value="1"/>
</dbReference>
<dbReference type="PROSITE" id="PS50207">
    <property type="entry name" value="CASPASE_P10"/>
    <property type="match status" value="1"/>
</dbReference>
<dbReference type="InterPro" id="IPR033139">
    <property type="entry name" value="Caspase_cys_AS"/>
</dbReference>
<dbReference type="PANTHER" id="PTHR10454">
    <property type="entry name" value="CASPASE"/>
    <property type="match status" value="1"/>
</dbReference>
<sequence>MAQEAYDMSGARVALTLCVTKAREGSEADLVALERMFQQLGFESTIKRDPTAQQFQEELEKFQQAIDARKDFVSCAFVVLMAHGLEGQLKGEDEQMVELENLFEVLNNKNCQALRAKPKVYIVQACRGEQKDPGETVGGGNIEMITKDSPQTIPTYTDALHVYSTVEGYLSYRHDKEGSCFIQTLVEVFTERKGPILDLLSEPVTPTPPGPSLKMTTPLVAGNPEDGRSEVVQEGEARKVNPEVQSTLRKRLYLQ</sequence>
<feature type="domain" description="Caspase family p20" evidence="17">
    <location>
        <begin position="23"/>
        <end position="130"/>
    </location>
</feature>
<evidence type="ECO:0000256" key="9">
    <source>
        <dbReference type="ARBA" id="ARBA00023145"/>
    </source>
</evidence>
<dbReference type="PROSITE" id="PS01122">
    <property type="entry name" value="CASPASE_CYS"/>
    <property type="match status" value="1"/>
</dbReference>
<dbReference type="FunFam" id="3.40.50.1460:FF:000015">
    <property type="entry name" value="Caspase 14"/>
    <property type="match status" value="1"/>
</dbReference>
<dbReference type="GO" id="GO:0030154">
    <property type="term" value="P:cell differentiation"/>
    <property type="evidence" value="ECO:0007669"/>
    <property type="project" value="UniProtKB-KW"/>
</dbReference>